<dbReference type="Proteomes" id="UP000005324">
    <property type="component" value="Unassembled WGS sequence"/>
</dbReference>
<dbReference type="AlphaFoldDB" id="D5RHQ4"/>
<evidence type="ECO:0000313" key="1">
    <source>
        <dbReference type="EMBL" id="EFH13147.1"/>
    </source>
</evidence>
<proteinExistence type="predicted"/>
<sequence length="41" mass="4645">MKGRVPRDPAFFSASSFSEEKEAKRLSFSWRPASGLKRDAN</sequence>
<name>D5RHQ4_9PROT</name>
<reference evidence="1 2" key="1">
    <citation type="submission" date="2010-04" db="EMBL/GenBank/DDBJ databases">
        <authorList>
            <person name="Qin X."/>
            <person name="Bachman B."/>
            <person name="Battles P."/>
            <person name="Bell A."/>
            <person name="Bess C."/>
            <person name="Bickham C."/>
            <person name="Chaboub L."/>
            <person name="Chen D."/>
            <person name="Coyle M."/>
            <person name="Deiros D.R."/>
            <person name="Dinh H."/>
            <person name="Forbes L."/>
            <person name="Fowler G."/>
            <person name="Francisco L."/>
            <person name="Fu Q."/>
            <person name="Gubbala S."/>
            <person name="Hale W."/>
            <person name="Han Y."/>
            <person name="Hemphill L."/>
            <person name="Highlander S.K."/>
            <person name="Hirani K."/>
            <person name="Hogues M."/>
            <person name="Jackson L."/>
            <person name="Jakkamsetti A."/>
            <person name="Javaid M."/>
            <person name="Jiang H."/>
            <person name="Korchina V."/>
            <person name="Kovar C."/>
            <person name="Lara F."/>
            <person name="Lee S."/>
            <person name="Mata R."/>
            <person name="Mathew T."/>
            <person name="Moen C."/>
            <person name="Morales K."/>
            <person name="Munidasa M."/>
            <person name="Nazareth L."/>
            <person name="Ngo R."/>
            <person name="Nguyen L."/>
            <person name="Okwuonu G."/>
            <person name="Ongeri F."/>
            <person name="Patil S."/>
            <person name="Petrosino J."/>
            <person name="Pham C."/>
            <person name="Pham P."/>
            <person name="Pu L.-L."/>
            <person name="Puazo M."/>
            <person name="Raj R."/>
            <person name="Reid J."/>
            <person name="Rouhana J."/>
            <person name="Saada N."/>
            <person name="Shang Y."/>
            <person name="Simmons D."/>
            <person name="Thornton R."/>
            <person name="Warren J."/>
            <person name="Weissenberger G."/>
            <person name="Zhang J."/>
            <person name="Zhang L."/>
            <person name="Zhou C."/>
            <person name="Zhu D."/>
            <person name="Muzny D."/>
            <person name="Worley K."/>
            <person name="Gibbs R."/>
        </authorList>
    </citation>
    <scope>NUCLEOTIDE SEQUENCE [LARGE SCALE GENOMIC DNA]</scope>
    <source>
        <strain evidence="1 2">ATCC 49957</strain>
    </source>
</reference>
<dbReference type="EMBL" id="ADVL01000111">
    <property type="protein sequence ID" value="EFH13147.1"/>
    <property type="molecule type" value="Genomic_DNA"/>
</dbReference>
<comment type="caution">
    <text evidence="1">The sequence shown here is derived from an EMBL/GenBank/DDBJ whole genome shotgun (WGS) entry which is preliminary data.</text>
</comment>
<evidence type="ECO:0000313" key="2">
    <source>
        <dbReference type="Proteomes" id="UP000005324"/>
    </source>
</evidence>
<gene>
    <name evidence="1" type="ORF">HMPREF0731_0614</name>
</gene>
<accession>D5RHQ4</accession>
<dbReference type="HOGENOM" id="CLU_3275974_0_0_5"/>
<organism evidence="1 2">
    <name type="scientific">Pseudoroseomonas cervicalis ATCC 49957</name>
    <dbReference type="NCBI Taxonomy" id="525371"/>
    <lineage>
        <taxon>Bacteria</taxon>
        <taxon>Pseudomonadati</taxon>
        <taxon>Pseudomonadota</taxon>
        <taxon>Alphaproteobacteria</taxon>
        <taxon>Acetobacterales</taxon>
        <taxon>Roseomonadaceae</taxon>
        <taxon>Roseomonas</taxon>
    </lineage>
</organism>
<keyword evidence="2" id="KW-1185">Reference proteome</keyword>
<protein>
    <submittedName>
        <fullName evidence="1">Uncharacterized protein</fullName>
    </submittedName>
</protein>